<evidence type="ECO:0000313" key="2">
    <source>
        <dbReference type="Proteomes" id="UP000499080"/>
    </source>
</evidence>
<reference evidence="1 2" key="1">
    <citation type="journal article" date="2019" name="Sci. Rep.">
        <title>Orb-weaving spider Araneus ventricosus genome elucidates the spidroin gene catalogue.</title>
        <authorList>
            <person name="Kono N."/>
            <person name="Nakamura H."/>
            <person name="Ohtoshi R."/>
            <person name="Moran D.A.P."/>
            <person name="Shinohara A."/>
            <person name="Yoshida Y."/>
            <person name="Fujiwara M."/>
            <person name="Mori M."/>
            <person name="Tomita M."/>
            <person name="Arakawa K."/>
        </authorList>
    </citation>
    <scope>NUCLEOTIDE SEQUENCE [LARGE SCALE GENOMIC DNA]</scope>
</reference>
<proteinExistence type="predicted"/>
<dbReference type="Proteomes" id="UP000499080">
    <property type="component" value="Unassembled WGS sequence"/>
</dbReference>
<dbReference type="AlphaFoldDB" id="A0A4Y2T2A8"/>
<accession>A0A4Y2T2A8</accession>
<dbReference type="Gene3D" id="6.10.140.1330">
    <property type="match status" value="1"/>
</dbReference>
<evidence type="ECO:0000313" key="1">
    <source>
        <dbReference type="EMBL" id="GBN94003.1"/>
    </source>
</evidence>
<name>A0A4Y2T2A8_ARAVE</name>
<dbReference type="EMBL" id="BGPR01025250">
    <property type="protein sequence ID" value="GBN94003.1"/>
    <property type="molecule type" value="Genomic_DNA"/>
</dbReference>
<keyword evidence="2" id="KW-1185">Reference proteome</keyword>
<comment type="caution">
    <text evidence="1">The sequence shown here is derived from an EMBL/GenBank/DDBJ whole genome shotgun (WGS) entry which is preliminary data.</text>
</comment>
<sequence>MTPFSVGIRESLGEITPAGFFLDLGLALYGLTAYEAVGGINLHLVECLVFSALISAVDPVAVSTRFLQHSSPFYSANMISHVSVSRILY</sequence>
<protein>
    <submittedName>
        <fullName evidence="1">Uncharacterized protein</fullName>
    </submittedName>
</protein>
<organism evidence="1 2">
    <name type="scientific">Araneus ventricosus</name>
    <name type="common">Orbweaver spider</name>
    <name type="synonym">Epeira ventricosa</name>
    <dbReference type="NCBI Taxonomy" id="182803"/>
    <lineage>
        <taxon>Eukaryota</taxon>
        <taxon>Metazoa</taxon>
        <taxon>Ecdysozoa</taxon>
        <taxon>Arthropoda</taxon>
        <taxon>Chelicerata</taxon>
        <taxon>Arachnida</taxon>
        <taxon>Araneae</taxon>
        <taxon>Araneomorphae</taxon>
        <taxon>Entelegynae</taxon>
        <taxon>Araneoidea</taxon>
        <taxon>Araneidae</taxon>
        <taxon>Araneus</taxon>
    </lineage>
</organism>
<gene>
    <name evidence="1" type="ORF">AVEN_94900_1</name>
</gene>
<dbReference type="OrthoDB" id="196264at2759"/>